<dbReference type="NCBIfam" id="TIGR00621">
    <property type="entry name" value="ssb"/>
    <property type="match status" value="1"/>
</dbReference>
<dbReference type="SUPFAM" id="SSF50249">
    <property type="entry name" value="Nucleic acid-binding proteins"/>
    <property type="match status" value="1"/>
</dbReference>
<dbReference type="GO" id="GO:0003697">
    <property type="term" value="F:single-stranded DNA binding"/>
    <property type="evidence" value="ECO:0007669"/>
    <property type="project" value="UniProtKB-UniRule"/>
</dbReference>
<dbReference type="EMBL" id="CP025491">
    <property type="protein sequence ID" value="AUH72633.1"/>
    <property type="molecule type" value="Genomic_DNA"/>
</dbReference>
<name>A0A2H5FM69_9GAMM</name>
<dbReference type="GO" id="GO:0009295">
    <property type="term" value="C:nucleoid"/>
    <property type="evidence" value="ECO:0007669"/>
    <property type="project" value="TreeGrafter"/>
</dbReference>
<protein>
    <recommendedName>
        <fullName evidence="2 3">Single-stranded DNA-binding protein</fullName>
        <shortName evidence="2">SSB</shortName>
    </recommendedName>
</protein>
<sequence>MTLSLNRVQLIGNLGADSRLINGKNGQFFVTAMLATKRTSKQNDEQPTKVDWHQLIFLGKLVNVAEGLKKGFQVYVEGKLRSNQWTDNEGKTRQTYNIIVNYIQLLGSPKVSDDSRNTNSEHHMEQMRKILQIDSEASSF</sequence>
<gene>
    <name evidence="4" type="ORF">CAB17_11665</name>
</gene>
<dbReference type="Pfam" id="PF00436">
    <property type="entry name" value="SSB"/>
    <property type="match status" value="1"/>
</dbReference>
<reference evidence="4 5" key="1">
    <citation type="submission" date="2017-12" db="EMBL/GenBank/DDBJ databases">
        <title>Legionella sainthelensi LA01-117, whole genome sequence of a clinical isolate from New Zealand.</title>
        <authorList>
            <person name="Cree S.L."/>
            <person name="Slow S."/>
            <person name="Kennedy M.A."/>
            <person name="Murdoch D.R."/>
            <person name="Biggs P.J."/>
            <person name="Anderson T."/>
        </authorList>
    </citation>
    <scope>NUCLEOTIDE SEQUENCE [LARGE SCALE GENOMIC DNA]</scope>
    <source>
        <strain evidence="4 5">LA01-117</strain>
    </source>
</reference>
<evidence type="ECO:0000313" key="4">
    <source>
        <dbReference type="EMBL" id="AUH72633.1"/>
    </source>
</evidence>
<organism evidence="4 5">
    <name type="scientific">Legionella sainthelensi</name>
    <dbReference type="NCBI Taxonomy" id="28087"/>
    <lineage>
        <taxon>Bacteria</taxon>
        <taxon>Pseudomonadati</taxon>
        <taxon>Pseudomonadota</taxon>
        <taxon>Gammaproteobacteria</taxon>
        <taxon>Legionellales</taxon>
        <taxon>Legionellaceae</taxon>
        <taxon>Legionella</taxon>
    </lineage>
</organism>
<dbReference type="Proteomes" id="UP000234343">
    <property type="component" value="Chromosome"/>
</dbReference>
<evidence type="ECO:0000313" key="5">
    <source>
        <dbReference type="Proteomes" id="UP000234343"/>
    </source>
</evidence>
<evidence type="ECO:0000256" key="2">
    <source>
        <dbReference type="HAMAP-Rule" id="MF_00984"/>
    </source>
</evidence>
<comment type="subunit">
    <text evidence="2">Homotetramer.</text>
</comment>
<dbReference type="InterPro" id="IPR011344">
    <property type="entry name" value="ssDNA-bd"/>
</dbReference>
<dbReference type="HAMAP" id="MF_00984">
    <property type="entry name" value="SSB"/>
    <property type="match status" value="1"/>
</dbReference>
<keyword evidence="1 2" id="KW-0238">DNA-binding</keyword>
<comment type="caution">
    <text evidence="2">Lacks conserved residue(s) required for the propagation of feature annotation.</text>
</comment>
<dbReference type="PANTHER" id="PTHR10302">
    <property type="entry name" value="SINGLE-STRANDED DNA-BINDING PROTEIN"/>
    <property type="match status" value="1"/>
</dbReference>
<dbReference type="PROSITE" id="PS50935">
    <property type="entry name" value="SSB"/>
    <property type="match status" value="1"/>
</dbReference>
<evidence type="ECO:0000256" key="1">
    <source>
        <dbReference type="ARBA" id="ARBA00023125"/>
    </source>
</evidence>
<evidence type="ECO:0000256" key="3">
    <source>
        <dbReference type="PIRNR" id="PIRNR002070"/>
    </source>
</evidence>
<dbReference type="CDD" id="cd04496">
    <property type="entry name" value="SSB_OBF"/>
    <property type="match status" value="1"/>
</dbReference>
<dbReference type="PANTHER" id="PTHR10302:SF0">
    <property type="entry name" value="SINGLE-STRANDED DNA-BINDING PROTEIN, MITOCHONDRIAL"/>
    <property type="match status" value="1"/>
</dbReference>
<proteinExistence type="inferred from homology"/>
<dbReference type="Gene3D" id="2.40.50.140">
    <property type="entry name" value="Nucleic acid-binding proteins"/>
    <property type="match status" value="1"/>
</dbReference>
<dbReference type="PIRSF" id="PIRSF002070">
    <property type="entry name" value="SSB"/>
    <property type="match status" value="1"/>
</dbReference>
<dbReference type="InterPro" id="IPR000424">
    <property type="entry name" value="Primosome_PriB/ssb"/>
</dbReference>
<dbReference type="KEGG" id="lsh:CAB17_11665"/>
<accession>A0A2H5FM69</accession>
<keyword evidence="5" id="KW-1185">Reference proteome</keyword>
<dbReference type="AlphaFoldDB" id="A0A2H5FM69"/>
<dbReference type="GO" id="GO:0006260">
    <property type="term" value="P:DNA replication"/>
    <property type="evidence" value="ECO:0007669"/>
    <property type="project" value="InterPro"/>
</dbReference>
<dbReference type="InterPro" id="IPR012340">
    <property type="entry name" value="NA-bd_OB-fold"/>
</dbReference>
<dbReference type="RefSeq" id="WP_101900242.1">
    <property type="nucleotide sequence ID" value="NZ_CP025491.2"/>
</dbReference>